<evidence type="ECO:0000259" key="2">
    <source>
        <dbReference type="PROSITE" id="PS50055"/>
    </source>
</evidence>
<feature type="domain" description="Tyrosine-protein phosphatase" evidence="2">
    <location>
        <begin position="137"/>
        <end position="343"/>
    </location>
</feature>
<dbReference type="InterPro" id="IPR050348">
    <property type="entry name" value="Protein-Tyr_Phosphatase"/>
</dbReference>
<dbReference type="GO" id="GO:0004725">
    <property type="term" value="F:protein tyrosine phosphatase activity"/>
    <property type="evidence" value="ECO:0007669"/>
    <property type="project" value="InterPro"/>
</dbReference>
<comment type="caution">
    <text evidence="3">The sequence shown here is derived from an EMBL/GenBank/DDBJ whole genome shotgun (WGS) entry which is preliminary data.</text>
</comment>
<dbReference type="PANTHER" id="PTHR19134">
    <property type="entry name" value="RECEPTOR-TYPE TYROSINE-PROTEIN PHOSPHATASE"/>
    <property type="match status" value="1"/>
</dbReference>
<gene>
    <name evidence="3" type="ORF">MSPICULIGERA_LOCUS19914</name>
</gene>
<accession>A0AA36D8P7</accession>
<feature type="region of interest" description="Disordered" evidence="1">
    <location>
        <begin position="51"/>
        <end position="85"/>
    </location>
</feature>
<dbReference type="AlphaFoldDB" id="A0AA36D8P7"/>
<dbReference type="Gene3D" id="3.90.190.10">
    <property type="entry name" value="Protein tyrosine phosphatase superfamily"/>
    <property type="match status" value="1"/>
</dbReference>
<dbReference type="PANTHER" id="PTHR19134:SF561">
    <property type="entry name" value="PROTEIN TYROSINE PHOSPHATASE 36E, ISOFORM A"/>
    <property type="match status" value="1"/>
</dbReference>
<dbReference type="InterPro" id="IPR029021">
    <property type="entry name" value="Prot-tyrosine_phosphatase-like"/>
</dbReference>
<proteinExistence type="predicted"/>
<dbReference type="SMART" id="SM00194">
    <property type="entry name" value="PTPc"/>
    <property type="match status" value="1"/>
</dbReference>
<evidence type="ECO:0000256" key="1">
    <source>
        <dbReference type="SAM" id="MobiDB-lite"/>
    </source>
</evidence>
<dbReference type="Proteomes" id="UP001177023">
    <property type="component" value="Unassembled WGS sequence"/>
</dbReference>
<dbReference type="InterPro" id="IPR000242">
    <property type="entry name" value="PTP_cat"/>
</dbReference>
<keyword evidence="4" id="KW-1185">Reference proteome</keyword>
<reference evidence="3" key="1">
    <citation type="submission" date="2023-06" db="EMBL/GenBank/DDBJ databases">
        <authorList>
            <person name="Delattre M."/>
        </authorList>
    </citation>
    <scope>NUCLEOTIDE SEQUENCE</scope>
    <source>
        <strain evidence="3">AF72</strain>
    </source>
</reference>
<dbReference type="SUPFAM" id="SSF52799">
    <property type="entry name" value="(Phosphotyrosine protein) phosphatases II"/>
    <property type="match status" value="1"/>
</dbReference>
<name>A0AA36D8P7_9BILA</name>
<sequence>MNYLQVPESPATTRRRISDLHFAQTLNELRKKSISELSLVFDVLRGGTPSPCGSGIIHPERDDSEETNPGPLPEEKRKKSRRKRVQSTWKALRIQNLQRNYHIVQEEKAMQAVPTAPIDASKFVAYVSERRKKRILFKGEYLMIQRSIDAQKCRSDVGTTMNERNPYPDTLPYDYNRVILPRIPGNENSHYINASYVNSWLREKQYVVTQAIKTKPMNAEFWRLIWEVRTNCIVMLTKVFDFMRVMCLQYWPMTKFQFGDIEVETLEVKTYAHFVIRTFRMTRDVDGEAQSRTVKHFHFTEWELDSFPYISAFIELRRRVRQYLERNPVDAPMVVHCSVDYQS</sequence>
<dbReference type="PROSITE" id="PS50055">
    <property type="entry name" value="TYR_PHOSPHATASE_PTP"/>
    <property type="match status" value="1"/>
</dbReference>
<dbReference type="PRINTS" id="PR00700">
    <property type="entry name" value="PRTYPHPHTASE"/>
</dbReference>
<dbReference type="EMBL" id="CATQJA010002663">
    <property type="protein sequence ID" value="CAJ0581759.1"/>
    <property type="molecule type" value="Genomic_DNA"/>
</dbReference>
<evidence type="ECO:0000313" key="3">
    <source>
        <dbReference type="EMBL" id="CAJ0581759.1"/>
    </source>
</evidence>
<organism evidence="3 4">
    <name type="scientific">Mesorhabditis spiculigera</name>
    <dbReference type="NCBI Taxonomy" id="96644"/>
    <lineage>
        <taxon>Eukaryota</taxon>
        <taxon>Metazoa</taxon>
        <taxon>Ecdysozoa</taxon>
        <taxon>Nematoda</taxon>
        <taxon>Chromadorea</taxon>
        <taxon>Rhabditida</taxon>
        <taxon>Rhabditina</taxon>
        <taxon>Rhabditomorpha</taxon>
        <taxon>Rhabditoidea</taxon>
        <taxon>Rhabditidae</taxon>
        <taxon>Mesorhabditinae</taxon>
        <taxon>Mesorhabditis</taxon>
    </lineage>
</organism>
<protein>
    <recommendedName>
        <fullName evidence="2">Tyrosine-protein phosphatase domain-containing protein</fullName>
    </recommendedName>
</protein>
<evidence type="ECO:0000313" key="4">
    <source>
        <dbReference type="Proteomes" id="UP001177023"/>
    </source>
</evidence>
<feature type="non-terminal residue" evidence="3">
    <location>
        <position position="1"/>
    </location>
</feature>
<dbReference type="Pfam" id="PF00102">
    <property type="entry name" value="Y_phosphatase"/>
    <property type="match status" value="1"/>
</dbReference>